<feature type="transmembrane region" description="Helical" evidence="1">
    <location>
        <begin position="164"/>
        <end position="184"/>
    </location>
</feature>
<evidence type="ECO:0000313" key="3">
    <source>
        <dbReference type="Proteomes" id="UP000199687"/>
    </source>
</evidence>
<keyword evidence="3" id="KW-1185">Reference proteome</keyword>
<evidence type="ECO:0000313" key="2">
    <source>
        <dbReference type="EMBL" id="SES26291.1"/>
    </source>
</evidence>
<feature type="transmembrane region" description="Helical" evidence="1">
    <location>
        <begin position="94"/>
        <end position="117"/>
    </location>
</feature>
<name>A0A1H9VXP8_9BACI</name>
<dbReference type="EMBL" id="FOGL01000029">
    <property type="protein sequence ID" value="SES26291.1"/>
    <property type="molecule type" value="Genomic_DNA"/>
</dbReference>
<keyword evidence="1" id="KW-1133">Transmembrane helix</keyword>
<dbReference type="Proteomes" id="UP000199687">
    <property type="component" value="Unassembled WGS sequence"/>
</dbReference>
<sequence length="610" mass="71636">MIILLSILKYEIKQFLRRPIWIVLFIVSIIFCIVLPRENFTDIYDLPSMVYFVMCINLLYLFYGAEEARFEQRNYLDEQVRNLPYQNKYRLGKLLYWSLISFTYYLIFFVSILSYYLFYLQVGFALSTFQTTFVYTFFIWFIPFFFSTIIGYILYSLLPNISCYLLIIIVWFLIMPYNSMLGFIPTSLGAWLINGDPNITKVISVYDMEIMKVNRGYYVQRSFMLIILVCLYTLLTFNLKKVGRYSLVLLLLFSLCIPYFSPFVPQINNRQTNSNIGQKNFFTETVLLEKATDYTLNNYIFDINHHYSKHNLSYKVKINVSADNSDIQLALLDDFKVKDIKFNNKNVTYIHQDNIIALSLPELHGEITLTAETETYDAIAPTSYELIATTPWYPMNPKEALNPYKNGNVESYQINLSELSSVTTNLEIANDQKLQGEAYGPTILKGNYKEKDNYLYPYSVEIEEIQINKERVFNEIENINDRLAANLAPSCESVIVTTLYPAFSANPSECYLYKNEDINQSNNIFTNVYLNGGDTSLFEAIFNNVIEHESWQNYLKREYDEETITRITSYYKRLSEEQRTQLIQKWYKEMEGTVSAEQMIQDMEDKYAEG</sequence>
<feature type="transmembrane region" description="Helical" evidence="1">
    <location>
        <begin position="48"/>
        <end position="65"/>
    </location>
</feature>
<evidence type="ECO:0000256" key="1">
    <source>
        <dbReference type="SAM" id="Phobius"/>
    </source>
</evidence>
<organism evidence="2 3">
    <name type="scientific">Gracilibacillus ureilyticus</name>
    <dbReference type="NCBI Taxonomy" id="531814"/>
    <lineage>
        <taxon>Bacteria</taxon>
        <taxon>Bacillati</taxon>
        <taxon>Bacillota</taxon>
        <taxon>Bacilli</taxon>
        <taxon>Bacillales</taxon>
        <taxon>Bacillaceae</taxon>
        <taxon>Gracilibacillus</taxon>
    </lineage>
</organism>
<gene>
    <name evidence="2" type="ORF">SAMN04487944_12922</name>
</gene>
<dbReference type="AlphaFoldDB" id="A0A1H9VXP8"/>
<keyword evidence="1" id="KW-0812">Transmembrane</keyword>
<feature type="transmembrane region" description="Helical" evidence="1">
    <location>
        <begin position="137"/>
        <end position="157"/>
    </location>
</feature>
<feature type="transmembrane region" description="Helical" evidence="1">
    <location>
        <begin position="247"/>
        <end position="264"/>
    </location>
</feature>
<keyword evidence="1" id="KW-0472">Membrane</keyword>
<protein>
    <submittedName>
        <fullName evidence="2">Uncharacterized protein</fullName>
    </submittedName>
</protein>
<feature type="transmembrane region" description="Helical" evidence="1">
    <location>
        <begin position="217"/>
        <end position="235"/>
    </location>
</feature>
<proteinExistence type="predicted"/>
<feature type="transmembrane region" description="Helical" evidence="1">
    <location>
        <begin position="20"/>
        <end position="36"/>
    </location>
</feature>
<dbReference type="STRING" id="531814.SAMN04487944_12922"/>
<reference evidence="2 3" key="1">
    <citation type="submission" date="2016-10" db="EMBL/GenBank/DDBJ databases">
        <authorList>
            <person name="de Groot N.N."/>
        </authorList>
    </citation>
    <scope>NUCLEOTIDE SEQUENCE [LARGE SCALE GENOMIC DNA]</scope>
    <source>
        <strain evidence="2 3">CGMCC 1.7727</strain>
    </source>
</reference>
<accession>A0A1H9VXP8</accession>